<dbReference type="InterPro" id="IPR013187">
    <property type="entry name" value="F-box-assoc_dom_typ3"/>
</dbReference>
<dbReference type="Proteomes" id="UP001165190">
    <property type="component" value="Unassembled WGS sequence"/>
</dbReference>
<dbReference type="InterPro" id="IPR017451">
    <property type="entry name" value="F-box-assoc_interact_dom"/>
</dbReference>
<keyword evidence="1" id="KW-0732">Signal</keyword>
<evidence type="ECO:0000259" key="2">
    <source>
        <dbReference type="PROSITE" id="PS50181"/>
    </source>
</evidence>
<feature type="chain" id="PRO_5040958404" evidence="1">
    <location>
        <begin position="25"/>
        <end position="414"/>
    </location>
</feature>
<feature type="domain" description="F-box" evidence="2">
    <location>
        <begin position="32"/>
        <end position="78"/>
    </location>
</feature>
<evidence type="ECO:0000256" key="1">
    <source>
        <dbReference type="SAM" id="SignalP"/>
    </source>
</evidence>
<dbReference type="Gene3D" id="1.20.1280.50">
    <property type="match status" value="1"/>
</dbReference>
<protein>
    <submittedName>
        <fullName evidence="3">F-Box Protein92</fullName>
    </submittedName>
</protein>
<dbReference type="PROSITE" id="PS50181">
    <property type="entry name" value="FBOX"/>
    <property type="match status" value="1"/>
</dbReference>
<dbReference type="Pfam" id="PF08268">
    <property type="entry name" value="FBA_3"/>
    <property type="match status" value="1"/>
</dbReference>
<dbReference type="InterPro" id="IPR036047">
    <property type="entry name" value="F-box-like_dom_sf"/>
</dbReference>
<evidence type="ECO:0000313" key="4">
    <source>
        <dbReference type="Proteomes" id="UP001165190"/>
    </source>
</evidence>
<dbReference type="SMART" id="SM00256">
    <property type="entry name" value="FBOX"/>
    <property type="match status" value="1"/>
</dbReference>
<sequence>MCMHLYIQYIIYILLLVCLWRNQPRRVEPAASMTMDRLPREVVVNILSRLPFTSLLSSKLVYRAWRTLIHDPFLISKHLDEAAGNDPSFILESNWHIPNQRHFIDFFDHSEGQVISKKLPAINSPTTPMYLIDSCNGLLCMHDASRTVFICNPFTGLYIQPPKPVKFPTLVGGLWFGFQQTTKQYKVIQIVFRRQLRRVNSSTISTSISSTQSEVQILTLGNPSWRNLGTIPYRFIHSKSKTLVHGRFHWLTKPNKNTTATLLISFDLETEQFHEVPRPDCCCGSDKCFRQLMVVRGCLSTIAFHGDYGERLEIWVMREYGVKESWIKEISIGAYCLPPTLLQQEILHSHTNLRPNLFVRFLCVLKNGEILLEYKSKALIVYDPRYGTSREFTFPEMPNHFKIVVHVGSLNWLQ</sequence>
<name>A0A9W7H4E3_HIBTR</name>
<dbReference type="OrthoDB" id="1894463at2759"/>
<dbReference type="PANTHER" id="PTHR31672">
    <property type="entry name" value="BNACNNG10540D PROTEIN"/>
    <property type="match status" value="1"/>
</dbReference>
<dbReference type="NCBIfam" id="TIGR01640">
    <property type="entry name" value="F_box_assoc_1"/>
    <property type="match status" value="1"/>
</dbReference>
<dbReference type="InterPro" id="IPR001810">
    <property type="entry name" value="F-box_dom"/>
</dbReference>
<accession>A0A9W7H4E3</accession>
<evidence type="ECO:0000313" key="3">
    <source>
        <dbReference type="EMBL" id="GMI70859.1"/>
    </source>
</evidence>
<dbReference type="SUPFAM" id="SSF81383">
    <property type="entry name" value="F-box domain"/>
    <property type="match status" value="1"/>
</dbReference>
<keyword evidence="4" id="KW-1185">Reference proteome</keyword>
<comment type="caution">
    <text evidence="3">The sequence shown here is derived from an EMBL/GenBank/DDBJ whole genome shotgun (WGS) entry which is preliminary data.</text>
</comment>
<gene>
    <name evidence="3" type="ORF">HRI_000755200</name>
</gene>
<dbReference type="AlphaFoldDB" id="A0A9W7H4E3"/>
<reference evidence="3" key="1">
    <citation type="submission" date="2023-05" db="EMBL/GenBank/DDBJ databases">
        <title>Genome and transcriptome analyses reveal genes involved in the formation of fine ridges on petal epidermal cells in Hibiscus trionum.</title>
        <authorList>
            <person name="Koshimizu S."/>
            <person name="Masuda S."/>
            <person name="Ishii T."/>
            <person name="Shirasu K."/>
            <person name="Hoshino A."/>
            <person name="Arita M."/>
        </authorList>
    </citation>
    <scope>NUCLEOTIDE SEQUENCE</scope>
    <source>
        <strain evidence="3">Hamamatsu line</strain>
    </source>
</reference>
<proteinExistence type="predicted"/>
<feature type="signal peptide" evidence="1">
    <location>
        <begin position="1"/>
        <end position="24"/>
    </location>
</feature>
<dbReference type="InterPro" id="IPR050796">
    <property type="entry name" value="SCF_F-box_component"/>
</dbReference>
<organism evidence="3 4">
    <name type="scientific">Hibiscus trionum</name>
    <name type="common">Flower of an hour</name>
    <dbReference type="NCBI Taxonomy" id="183268"/>
    <lineage>
        <taxon>Eukaryota</taxon>
        <taxon>Viridiplantae</taxon>
        <taxon>Streptophyta</taxon>
        <taxon>Embryophyta</taxon>
        <taxon>Tracheophyta</taxon>
        <taxon>Spermatophyta</taxon>
        <taxon>Magnoliopsida</taxon>
        <taxon>eudicotyledons</taxon>
        <taxon>Gunneridae</taxon>
        <taxon>Pentapetalae</taxon>
        <taxon>rosids</taxon>
        <taxon>malvids</taxon>
        <taxon>Malvales</taxon>
        <taxon>Malvaceae</taxon>
        <taxon>Malvoideae</taxon>
        <taxon>Hibiscus</taxon>
    </lineage>
</organism>
<dbReference type="EMBL" id="BSYR01000009">
    <property type="protein sequence ID" value="GMI70859.1"/>
    <property type="molecule type" value="Genomic_DNA"/>
</dbReference>
<dbReference type="Pfam" id="PF12937">
    <property type="entry name" value="F-box-like"/>
    <property type="match status" value="1"/>
</dbReference>